<dbReference type="NCBIfam" id="NF001030">
    <property type="entry name" value="PRK00110.1"/>
    <property type="match status" value="1"/>
</dbReference>
<comment type="similarity">
    <text evidence="1 6">Belongs to the TACO1 family.</text>
</comment>
<evidence type="ECO:0000256" key="1">
    <source>
        <dbReference type="ARBA" id="ARBA00008724"/>
    </source>
</evidence>
<dbReference type="InterPro" id="IPR048300">
    <property type="entry name" value="TACO1_YebC-like_2nd/3rd_dom"/>
</dbReference>
<reference evidence="9 10" key="1">
    <citation type="submission" date="2015-11" db="EMBL/GenBank/DDBJ databases">
        <title>Genomic analysis of 38 Legionella species identifies large and diverse effector repertoires.</title>
        <authorList>
            <person name="Burstein D."/>
            <person name="Amaro F."/>
            <person name="Zusman T."/>
            <person name="Lifshitz Z."/>
            <person name="Cohen O."/>
            <person name="Gilbert J.A."/>
            <person name="Pupko T."/>
            <person name="Shuman H.A."/>
            <person name="Segal G."/>
        </authorList>
    </citation>
    <scope>NUCLEOTIDE SEQUENCE [LARGE SCALE GENOMIC DNA]</scope>
    <source>
        <strain evidence="9 10">WA-270A-C2</strain>
    </source>
</reference>
<dbReference type="PANTHER" id="PTHR12532:SF6">
    <property type="entry name" value="TRANSCRIPTIONAL REGULATORY PROTEIN YEBC-RELATED"/>
    <property type="match status" value="1"/>
</dbReference>
<evidence type="ECO:0000313" key="9">
    <source>
        <dbReference type="EMBL" id="KTD48965.1"/>
    </source>
</evidence>
<proteinExistence type="inferred from homology"/>
<dbReference type="Pfam" id="PF01709">
    <property type="entry name" value="Transcrip_reg"/>
    <property type="match status" value="1"/>
</dbReference>
<dbReference type="EMBL" id="LNYT01000007">
    <property type="protein sequence ID" value="KTD48965.1"/>
    <property type="molecule type" value="Genomic_DNA"/>
</dbReference>
<dbReference type="AlphaFoldDB" id="A0A0W0XWE8"/>
<evidence type="ECO:0000259" key="7">
    <source>
        <dbReference type="Pfam" id="PF01709"/>
    </source>
</evidence>
<keyword evidence="5 6" id="KW-0804">Transcription</keyword>
<comment type="subcellular location">
    <subcellularLocation>
        <location evidence="6">Cytoplasm</location>
    </subcellularLocation>
</comment>
<dbReference type="InterPro" id="IPR002876">
    <property type="entry name" value="Transcrip_reg_TACO1-like"/>
</dbReference>
<sequence>MAGHSKWANIKFRKGVQDAKRGKIFTKLIREITVSARMGGGDESSNPRLRDAVIKALKANMKRDTIDNAIKRGAGGLDGENMMEMRYEGYGPGGVAILVDCLSDNKNRTVSEVRHAFTKHGGNLGTDGSVSYLFTKQGSILLAAGQPEEAVMELAIEAGAEDVLVEDGQIEVITSAETYHAVLHALQQAGYEIEQSGLTMNAQTLVTIDNDSAETLIKLIDMLEDLDDVQEVHSNAQFPEALLESMAG</sequence>
<accession>A0A0W0XWE8</accession>
<dbReference type="NCBIfam" id="TIGR01033">
    <property type="entry name" value="YebC/PmpR family DNA-binding transcriptional regulator"/>
    <property type="match status" value="1"/>
</dbReference>
<dbReference type="HAMAP" id="MF_00693">
    <property type="entry name" value="Transcrip_reg_TACO1"/>
    <property type="match status" value="1"/>
</dbReference>
<keyword evidence="10" id="KW-1185">Reference proteome</keyword>
<dbReference type="InterPro" id="IPR029072">
    <property type="entry name" value="YebC-like"/>
</dbReference>
<dbReference type="InterPro" id="IPR026564">
    <property type="entry name" value="Transcrip_reg_TACO1-like_dom3"/>
</dbReference>
<gene>
    <name evidence="9" type="primary">yebC</name>
    <name evidence="9" type="ORF">Lrub_1316</name>
</gene>
<keyword evidence="3 6" id="KW-0805">Transcription regulation</keyword>
<dbReference type="FunFam" id="1.10.10.200:FF:000002">
    <property type="entry name" value="Probable transcriptional regulatory protein CLM62_37755"/>
    <property type="match status" value="1"/>
</dbReference>
<feature type="domain" description="TACO1/YebC-like second and third" evidence="7">
    <location>
        <begin position="83"/>
        <end position="236"/>
    </location>
</feature>
<dbReference type="FunFam" id="3.30.70.980:FF:000002">
    <property type="entry name" value="Probable transcriptional regulatory protein YebC"/>
    <property type="match status" value="1"/>
</dbReference>
<dbReference type="Gene3D" id="1.10.10.200">
    <property type="match status" value="1"/>
</dbReference>
<dbReference type="GO" id="GO:0005829">
    <property type="term" value="C:cytosol"/>
    <property type="evidence" value="ECO:0007669"/>
    <property type="project" value="TreeGrafter"/>
</dbReference>
<dbReference type="GO" id="GO:0003677">
    <property type="term" value="F:DNA binding"/>
    <property type="evidence" value="ECO:0007669"/>
    <property type="project" value="UniProtKB-UniRule"/>
</dbReference>
<dbReference type="InterPro" id="IPR049083">
    <property type="entry name" value="TACO1_YebC_N"/>
</dbReference>
<dbReference type="SUPFAM" id="SSF75625">
    <property type="entry name" value="YebC-like"/>
    <property type="match status" value="1"/>
</dbReference>
<evidence type="ECO:0000256" key="2">
    <source>
        <dbReference type="ARBA" id="ARBA00022490"/>
    </source>
</evidence>
<organism evidence="9 10">
    <name type="scientific">Legionella rubrilucens</name>
    <dbReference type="NCBI Taxonomy" id="458"/>
    <lineage>
        <taxon>Bacteria</taxon>
        <taxon>Pseudomonadati</taxon>
        <taxon>Pseudomonadota</taxon>
        <taxon>Gammaproteobacteria</taxon>
        <taxon>Legionellales</taxon>
        <taxon>Legionellaceae</taxon>
        <taxon>Legionella</taxon>
    </lineage>
</organism>
<keyword evidence="4 6" id="KW-0238">DNA-binding</keyword>
<dbReference type="STRING" id="458.Lrub_1316"/>
<protein>
    <recommendedName>
        <fullName evidence="6">Probable transcriptional regulatory protein Lrub_1316</fullName>
    </recommendedName>
</protein>
<feature type="domain" description="TACO1/YebC-like N-terminal" evidence="8">
    <location>
        <begin position="5"/>
        <end position="75"/>
    </location>
</feature>
<dbReference type="RefSeq" id="WP_058531385.1">
    <property type="nucleotide sequence ID" value="NZ_CAAAIN010000006.1"/>
</dbReference>
<dbReference type="GO" id="GO:0006355">
    <property type="term" value="P:regulation of DNA-templated transcription"/>
    <property type="evidence" value="ECO:0007669"/>
    <property type="project" value="UniProtKB-UniRule"/>
</dbReference>
<evidence type="ECO:0000256" key="3">
    <source>
        <dbReference type="ARBA" id="ARBA00023015"/>
    </source>
</evidence>
<name>A0A0W0XWE8_9GAMM</name>
<dbReference type="Gene3D" id="3.30.70.980">
    <property type="match status" value="2"/>
</dbReference>
<dbReference type="OrthoDB" id="9781053at2"/>
<dbReference type="NCBIfam" id="NF009044">
    <property type="entry name" value="PRK12378.1"/>
    <property type="match status" value="1"/>
</dbReference>
<evidence type="ECO:0000256" key="5">
    <source>
        <dbReference type="ARBA" id="ARBA00023163"/>
    </source>
</evidence>
<evidence type="ECO:0000259" key="8">
    <source>
        <dbReference type="Pfam" id="PF20772"/>
    </source>
</evidence>
<evidence type="ECO:0000313" key="10">
    <source>
        <dbReference type="Proteomes" id="UP000054608"/>
    </source>
</evidence>
<evidence type="ECO:0000256" key="6">
    <source>
        <dbReference type="HAMAP-Rule" id="MF_00693"/>
    </source>
</evidence>
<keyword evidence="2 6" id="KW-0963">Cytoplasm</keyword>
<dbReference type="PATRIC" id="fig|458.5.peg.1358"/>
<comment type="caution">
    <text evidence="9">The sequence shown here is derived from an EMBL/GenBank/DDBJ whole genome shotgun (WGS) entry which is preliminary data.</text>
</comment>
<dbReference type="InterPro" id="IPR017856">
    <property type="entry name" value="Integrase-like_N"/>
</dbReference>
<dbReference type="Pfam" id="PF20772">
    <property type="entry name" value="TACO1_YebC_N"/>
    <property type="match status" value="1"/>
</dbReference>
<evidence type="ECO:0000256" key="4">
    <source>
        <dbReference type="ARBA" id="ARBA00023125"/>
    </source>
</evidence>
<dbReference type="Proteomes" id="UP000054608">
    <property type="component" value="Unassembled WGS sequence"/>
</dbReference>
<dbReference type="PANTHER" id="PTHR12532">
    <property type="entry name" value="TRANSLATIONAL ACTIVATOR OF CYTOCHROME C OXIDASE 1"/>
    <property type="match status" value="1"/>
</dbReference>